<dbReference type="Proteomes" id="UP000619761">
    <property type="component" value="Unassembled WGS sequence"/>
</dbReference>
<keyword evidence="3" id="KW-1185">Reference proteome</keyword>
<organism evidence="2 3">
    <name type="scientific">Cellvibrio zantedeschiae</name>
    <dbReference type="NCBI Taxonomy" id="1237077"/>
    <lineage>
        <taxon>Bacteria</taxon>
        <taxon>Pseudomonadati</taxon>
        <taxon>Pseudomonadota</taxon>
        <taxon>Gammaproteobacteria</taxon>
        <taxon>Cellvibrionales</taxon>
        <taxon>Cellvibrionaceae</taxon>
        <taxon>Cellvibrio</taxon>
    </lineage>
</organism>
<evidence type="ECO:0000313" key="2">
    <source>
        <dbReference type="EMBL" id="GGY82878.1"/>
    </source>
</evidence>
<keyword evidence="1" id="KW-0472">Membrane</keyword>
<dbReference type="RefSeq" id="WP_189420019.1">
    <property type="nucleotide sequence ID" value="NZ_BMYZ01000003.1"/>
</dbReference>
<comment type="caution">
    <text evidence="2">The sequence shown here is derived from an EMBL/GenBank/DDBJ whole genome shotgun (WGS) entry which is preliminary data.</text>
</comment>
<feature type="transmembrane region" description="Helical" evidence="1">
    <location>
        <begin position="7"/>
        <end position="24"/>
    </location>
</feature>
<evidence type="ECO:0000313" key="3">
    <source>
        <dbReference type="Proteomes" id="UP000619761"/>
    </source>
</evidence>
<evidence type="ECO:0000256" key="1">
    <source>
        <dbReference type="SAM" id="Phobius"/>
    </source>
</evidence>
<dbReference type="EMBL" id="BMYZ01000003">
    <property type="protein sequence ID" value="GGY82878.1"/>
    <property type="molecule type" value="Genomic_DNA"/>
</dbReference>
<reference evidence="3" key="1">
    <citation type="journal article" date="2019" name="Int. J. Syst. Evol. Microbiol.">
        <title>The Global Catalogue of Microorganisms (GCM) 10K type strain sequencing project: providing services to taxonomists for standard genome sequencing and annotation.</title>
        <authorList>
            <consortium name="The Broad Institute Genomics Platform"/>
            <consortium name="The Broad Institute Genome Sequencing Center for Infectious Disease"/>
            <person name="Wu L."/>
            <person name="Ma J."/>
        </authorList>
    </citation>
    <scope>NUCLEOTIDE SEQUENCE [LARGE SCALE GENOMIC DNA]</scope>
    <source>
        <strain evidence="3">KCTC 32239</strain>
    </source>
</reference>
<proteinExistence type="predicted"/>
<accession>A0ABQ3B772</accession>
<keyword evidence="1" id="KW-1133">Transmembrane helix</keyword>
<protein>
    <submittedName>
        <fullName evidence="2">Uncharacterized protein</fullName>
    </submittedName>
</protein>
<sequence>MRSKTSNIIWMAAIAIAAISIWLFQNNLIRPVLFASNILEPEIKKQTHTEPFNPENLVTLSKTPETSSTINTRANPTRKIKTVSASASNNNEASSNAQEITPTSKLVAKITDEEAKKVIPHPFNLALGIFKDNDRSTYREFSDAELSDDWDLTMQGQLVDAIYSHPYSNALKIDSIACKAHICEIRLLATNTSAWPLIFADLRQQYWWSFGNNYSIYEFGITQDSRIQTVYFILLVKS</sequence>
<name>A0ABQ3B772_9GAMM</name>
<gene>
    <name evidence="2" type="ORF">GCM10011613_29650</name>
</gene>
<keyword evidence="1" id="KW-0812">Transmembrane</keyword>